<dbReference type="InterPro" id="IPR005379">
    <property type="entry name" value="FDM1-5/IDN2_XH"/>
</dbReference>
<protein>
    <submittedName>
        <fullName evidence="3">Factor of DNA methylation like</fullName>
    </submittedName>
</protein>
<comment type="caution">
    <text evidence="3">The sequence shown here is derived from an EMBL/GenBank/DDBJ whole genome shotgun (WGS) entry which is preliminary data.</text>
</comment>
<dbReference type="Proteomes" id="UP001237642">
    <property type="component" value="Unassembled WGS sequence"/>
</dbReference>
<organism evidence="3 4">
    <name type="scientific">Heracleum sosnowskyi</name>
    <dbReference type="NCBI Taxonomy" id="360622"/>
    <lineage>
        <taxon>Eukaryota</taxon>
        <taxon>Viridiplantae</taxon>
        <taxon>Streptophyta</taxon>
        <taxon>Embryophyta</taxon>
        <taxon>Tracheophyta</taxon>
        <taxon>Spermatophyta</taxon>
        <taxon>Magnoliopsida</taxon>
        <taxon>eudicotyledons</taxon>
        <taxon>Gunneridae</taxon>
        <taxon>Pentapetalae</taxon>
        <taxon>asterids</taxon>
        <taxon>campanulids</taxon>
        <taxon>Apiales</taxon>
        <taxon>Apiaceae</taxon>
        <taxon>Apioideae</taxon>
        <taxon>apioid superclade</taxon>
        <taxon>Tordylieae</taxon>
        <taxon>Tordyliinae</taxon>
        <taxon>Heracleum</taxon>
    </lineage>
</organism>
<evidence type="ECO:0000313" key="3">
    <source>
        <dbReference type="EMBL" id="KAK1355322.1"/>
    </source>
</evidence>
<evidence type="ECO:0000313" key="4">
    <source>
        <dbReference type="Proteomes" id="UP001237642"/>
    </source>
</evidence>
<sequence length="391" mass="46914">MANCAHNEECCQVRALVVQLAKEIDYKNGRLFEMECEQDERDRQFQACKEENEKLKDEMELLKKAIEKKVKVLEETEYKSLLERRKILAKNEKLEYDFEIQKKLCVRLDAELKEQGYDLMIQKDLMFNKEKMIFEREFQINKRIKMLQEQEDRYVLEEKSIMRKKQKAPMVIHDTIVPQPLQMIKVEDPCYNESDDNNVPNKETEEKLRKELEHFESLSKTLMIKESMSNRELQDARKEVIEGLEGMLNLRSIFYIKRMGEVNRKVFQDICQQKCTTEDWEEQSATLCSLWERRVRNARWHPFKRITIDGKLQEVIDEDDIKLKGLKTEWGENAYKAVADALLELNEYNPSGRYPVPELWNSKRARRASLKEIMGYIIKQWRTHKRKKTLR</sequence>
<name>A0AAD8M0S2_9APIA</name>
<feature type="domain" description="Factor of DNA methylation 1-5/IDN2" evidence="2">
    <location>
        <begin position="257"/>
        <end position="387"/>
    </location>
</feature>
<dbReference type="InterPro" id="IPR045177">
    <property type="entry name" value="FDM1-5/IDN2"/>
</dbReference>
<feature type="coiled-coil region" evidence="1">
    <location>
        <begin position="38"/>
        <end position="76"/>
    </location>
</feature>
<proteinExistence type="predicted"/>
<dbReference type="AlphaFoldDB" id="A0AAD8M0S2"/>
<reference evidence="3" key="2">
    <citation type="submission" date="2023-05" db="EMBL/GenBank/DDBJ databases">
        <authorList>
            <person name="Schelkunov M.I."/>
        </authorList>
    </citation>
    <scope>NUCLEOTIDE SEQUENCE</scope>
    <source>
        <strain evidence="3">Hsosn_3</strain>
        <tissue evidence="3">Leaf</tissue>
    </source>
</reference>
<evidence type="ECO:0000256" key="1">
    <source>
        <dbReference type="SAM" id="Coils"/>
    </source>
</evidence>
<accession>A0AAD8M0S2</accession>
<evidence type="ECO:0000259" key="2">
    <source>
        <dbReference type="Pfam" id="PF03469"/>
    </source>
</evidence>
<dbReference type="Pfam" id="PF03469">
    <property type="entry name" value="XH"/>
    <property type="match status" value="1"/>
</dbReference>
<dbReference type="PANTHER" id="PTHR21596:SF82">
    <property type="entry name" value="FACTOR OF DNA METHYLATION 5-LIKE"/>
    <property type="match status" value="1"/>
</dbReference>
<reference evidence="3" key="1">
    <citation type="submission" date="2023-02" db="EMBL/GenBank/DDBJ databases">
        <title>Genome of toxic invasive species Heracleum sosnowskyi carries increased number of genes despite the absence of recent whole-genome duplications.</title>
        <authorList>
            <person name="Schelkunov M."/>
            <person name="Shtratnikova V."/>
            <person name="Makarenko M."/>
            <person name="Klepikova A."/>
            <person name="Omelchenko D."/>
            <person name="Novikova G."/>
            <person name="Obukhova E."/>
            <person name="Bogdanov V."/>
            <person name="Penin A."/>
            <person name="Logacheva M."/>
        </authorList>
    </citation>
    <scope>NUCLEOTIDE SEQUENCE</scope>
    <source>
        <strain evidence="3">Hsosn_3</strain>
        <tissue evidence="3">Leaf</tissue>
    </source>
</reference>
<gene>
    <name evidence="3" type="ORF">POM88_048578</name>
</gene>
<keyword evidence="4" id="KW-1185">Reference proteome</keyword>
<dbReference type="GO" id="GO:0080188">
    <property type="term" value="P:gene silencing by siRNA-directed DNA methylation"/>
    <property type="evidence" value="ECO:0007669"/>
    <property type="project" value="InterPro"/>
</dbReference>
<dbReference type="PANTHER" id="PTHR21596">
    <property type="entry name" value="RIBONUCLEASE P SUBUNIT P38"/>
    <property type="match status" value="1"/>
</dbReference>
<dbReference type="EMBL" id="JAUIZM010000011">
    <property type="protein sequence ID" value="KAK1355322.1"/>
    <property type="molecule type" value="Genomic_DNA"/>
</dbReference>
<keyword evidence="1" id="KW-0175">Coiled coil</keyword>